<name>A0A5C6V1R3_9FLAO</name>
<organism evidence="2 3">
    <name type="scientific">Luteibaculum oceani</name>
    <dbReference type="NCBI Taxonomy" id="1294296"/>
    <lineage>
        <taxon>Bacteria</taxon>
        <taxon>Pseudomonadati</taxon>
        <taxon>Bacteroidota</taxon>
        <taxon>Flavobacteriia</taxon>
        <taxon>Flavobacteriales</taxon>
        <taxon>Luteibaculaceae</taxon>
        <taxon>Luteibaculum</taxon>
    </lineage>
</organism>
<dbReference type="Gene3D" id="2.40.420.20">
    <property type="match status" value="1"/>
</dbReference>
<dbReference type="Proteomes" id="UP000321168">
    <property type="component" value="Unassembled WGS sequence"/>
</dbReference>
<dbReference type="PANTHER" id="PTHR30469">
    <property type="entry name" value="MULTIDRUG RESISTANCE PROTEIN MDTA"/>
    <property type="match status" value="1"/>
</dbReference>
<dbReference type="GO" id="GO:1990281">
    <property type="term" value="C:efflux pump complex"/>
    <property type="evidence" value="ECO:0007669"/>
    <property type="project" value="TreeGrafter"/>
</dbReference>
<protein>
    <submittedName>
        <fullName evidence="2">Efflux RND transporter periplasmic adaptor subunit</fullName>
    </submittedName>
</protein>
<dbReference type="AlphaFoldDB" id="A0A5C6V1R3"/>
<gene>
    <name evidence="2" type="ORF">FRX97_09980</name>
</gene>
<proteinExistence type="inferred from homology"/>
<keyword evidence="3" id="KW-1185">Reference proteome</keyword>
<dbReference type="GO" id="GO:0015562">
    <property type="term" value="F:efflux transmembrane transporter activity"/>
    <property type="evidence" value="ECO:0007669"/>
    <property type="project" value="TreeGrafter"/>
</dbReference>
<dbReference type="InterPro" id="IPR006143">
    <property type="entry name" value="RND_pump_MFP"/>
</dbReference>
<sequence>MTKRQIIVVLSTIGILLLAFAISNFLGKGKERPKKEQVKSVSTVFASKVVLDNSPVILESTGILRAKNRLDLFSEVQGVMEFDQGRFREGNSFRTGETLILIRNESQTASIISQRSQFISTLTSVMPDIRVDFPQNFKAWSDYLELLNPEKALPNLPETENENLKSFLTGRGIYSSFYSVKNAEIVLAKYRLRAPFNGVVTEALVDPGTVIRPGQKLGTYIQPNQYELPVQINLAEVKFLSTGMEVMLQSPALGNKEWTGKVIRINKAIDPNSQMCTIVVGVEGSDLKDGMFLNAELQAREIPNSITLPRSAMVDGNAVYKVQDNKLKLTRVTVVHRGDQEVIITGLKEGEWVLTKVPPGAFEGMEVKVYEQNKVVG</sequence>
<dbReference type="OrthoDB" id="1114717at2"/>
<dbReference type="NCBIfam" id="TIGR01730">
    <property type="entry name" value="RND_mfp"/>
    <property type="match status" value="1"/>
</dbReference>
<evidence type="ECO:0000313" key="3">
    <source>
        <dbReference type="Proteomes" id="UP000321168"/>
    </source>
</evidence>
<dbReference type="RefSeq" id="WP_147015073.1">
    <property type="nucleotide sequence ID" value="NZ_VORB01000009.1"/>
</dbReference>
<accession>A0A5C6V1R3</accession>
<reference evidence="2 3" key="1">
    <citation type="submission" date="2019-08" db="EMBL/GenBank/DDBJ databases">
        <title>Genome of Luteibaculum oceani JCM 18817.</title>
        <authorList>
            <person name="Bowman J.P."/>
        </authorList>
    </citation>
    <scope>NUCLEOTIDE SEQUENCE [LARGE SCALE GENOMIC DNA]</scope>
    <source>
        <strain evidence="2 3">JCM 18817</strain>
    </source>
</reference>
<dbReference type="SUPFAM" id="SSF111369">
    <property type="entry name" value="HlyD-like secretion proteins"/>
    <property type="match status" value="1"/>
</dbReference>
<dbReference type="EMBL" id="VORB01000009">
    <property type="protein sequence ID" value="TXC76935.1"/>
    <property type="molecule type" value="Genomic_DNA"/>
</dbReference>
<evidence type="ECO:0000313" key="2">
    <source>
        <dbReference type="EMBL" id="TXC76935.1"/>
    </source>
</evidence>
<comment type="similarity">
    <text evidence="1">Belongs to the membrane fusion protein (MFP) (TC 8.A.1) family.</text>
</comment>
<comment type="caution">
    <text evidence="2">The sequence shown here is derived from an EMBL/GenBank/DDBJ whole genome shotgun (WGS) entry which is preliminary data.</text>
</comment>
<evidence type="ECO:0000256" key="1">
    <source>
        <dbReference type="ARBA" id="ARBA00009477"/>
    </source>
</evidence>
<dbReference type="Gene3D" id="2.40.50.100">
    <property type="match status" value="1"/>
</dbReference>